<dbReference type="PANTHER" id="PTHR23159">
    <property type="entry name" value="CENTROSOMAL PROTEIN 2"/>
    <property type="match status" value="1"/>
</dbReference>
<dbReference type="OrthoDB" id="5987273at2759"/>
<gene>
    <name evidence="3" type="ORF">OS493_035915</name>
</gene>
<dbReference type="PANTHER" id="PTHR23159:SF31">
    <property type="entry name" value="CENTROSOME-ASSOCIATED PROTEIN CEP250 ISOFORM X1"/>
    <property type="match status" value="1"/>
</dbReference>
<keyword evidence="4" id="KW-1185">Reference proteome</keyword>
<feature type="coiled-coil region" evidence="1">
    <location>
        <begin position="360"/>
        <end position="449"/>
    </location>
</feature>
<dbReference type="Proteomes" id="UP001163046">
    <property type="component" value="Unassembled WGS sequence"/>
</dbReference>
<feature type="coiled-coil region" evidence="1">
    <location>
        <begin position="703"/>
        <end position="792"/>
    </location>
</feature>
<feature type="coiled-coil region" evidence="1">
    <location>
        <begin position="605"/>
        <end position="650"/>
    </location>
</feature>
<feature type="compositionally biased region" description="Polar residues" evidence="2">
    <location>
        <begin position="344"/>
        <end position="359"/>
    </location>
</feature>
<feature type="region of interest" description="Disordered" evidence="2">
    <location>
        <begin position="193"/>
        <end position="214"/>
    </location>
</feature>
<organism evidence="3 4">
    <name type="scientific">Desmophyllum pertusum</name>
    <dbReference type="NCBI Taxonomy" id="174260"/>
    <lineage>
        <taxon>Eukaryota</taxon>
        <taxon>Metazoa</taxon>
        <taxon>Cnidaria</taxon>
        <taxon>Anthozoa</taxon>
        <taxon>Hexacorallia</taxon>
        <taxon>Scleractinia</taxon>
        <taxon>Caryophylliina</taxon>
        <taxon>Caryophylliidae</taxon>
        <taxon>Desmophyllum</taxon>
    </lineage>
</organism>
<keyword evidence="1" id="KW-0175">Coiled coil</keyword>
<feature type="coiled-coil region" evidence="1">
    <location>
        <begin position="912"/>
        <end position="967"/>
    </location>
</feature>
<accession>A0A9W9Z923</accession>
<evidence type="ECO:0000313" key="3">
    <source>
        <dbReference type="EMBL" id="KAJ7376253.1"/>
    </source>
</evidence>
<name>A0A9W9Z923_9CNID</name>
<dbReference type="AlphaFoldDB" id="A0A9W9Z923"/>
<reference evidence="3" key="1">
    <citation type="submission" date="2023-01" db="EMBL/GenBank/DDBJ databases">
        <title>Genome assembly of the deep-sea coral Lophelia pertusa.</title>
        <authorList>
            <person name="Herrera S."/>
            <person name="Cordes E."/>
        </authorList>
    </citation>
    <scope>NUCLEOTIDE SEQUENCE</scope>
    <source>
        <strain evidence="3">USNM1676648</strain>
        <tissue evidence="3">Polyp</tissue>
    </source>
</reference>
<feature type="compositionally biased region" description="Polar residues" evidence="2">
    <location>
        <begin position="197"/>
        <end position="214"/>
    </location>
</feature>
<feature type="region of interest" description="Disordered" evidence="2">
    <location>
        <begin position="1128"/>
        <end position="1151"/>
    </location>
</feature>
<comment type="caution">
    <text evidence="3">The sequence shown here is derived from an EMBL/GenBank/DDBJ whole genome shotgun (WGS) entry which is preliminary data.</text>
</comment>
<feature type="coiled-coil region" evidence="1">
    <location>
        <begin position="228"/>
        <end position="284"/>
    </location>
</feature>
<proteinExistence type="predicted"/>
<feature type="region of interest" description="Disordered" evidence="2">
    <location>
        <begin position="318"/>
        <end position="359"/>
    </location>
</feature>
<sequence>MNEILSGSGKSPNEEAFDNIHNKESSLSGNEIKVSSRDNKERGIKQKELQNEIEDLQEKLEELKKEAKRNKEVKRRNEDLEENVTCLTRKRDELLGAQRNLTREVDQLTRTLDEVERRNRKLSDETERFTRKIQDIEDSFRQEKTTLARNHENEKARAVEELTKMKEACEKRLQVQIDTTRTLEEKIQRSEEKTLANARTQNRGLNGTLPSHSGNSYDVSGDFRSQAINSHDDKLKQEVENLEAMLRDANTKHADDLTNLETQKRRMSEEFQKEKESLEQYFEKENGSLQKRLRDVESSIRGGGGGVRSMTAVGADSNEHIFSNSGSRSPLTGGLRDDTRKDPFQSSITRTDNYGGQSMVNDSEQKIHEMQRRFSEEQRDILNRASREKAKLEDEVREAKEKLTSYRRLLEDEIDDLKRKHRKEQDYLSEKLSKERAEFEERLRIVERNGSKTKVGMSDTQRSRNEFDEGTRMRREGQRFEGERANQDGSKGMVGMSAAHRNQQGFNEETRMRRDGQNFEGELGNEDGSKAMIGMSSTQRHQYGLNEDTMMRREGQIFQGDLGNENSFSAMVGMPATPRSQYSSDDDSRMRIGGQHFQGELGNQTSKFEKEKRELQSQMQNEKRKLMETIHALTKELNALKCEKREFKNCYKKEMEKLTRIHDVEKRSIRERATRDKDDEISRIKEDYDRRLASERKRLQGIIDEFRQKMSLTERKVKDMEMQQKNEKMRYQEEKLTTEKTLIQSQEALKMALEREYRKMLNDEKQKFEQTVKSLTKQISFLQDQRKEIQEKLLNNELSGNSKTEQLSRNRVVIQMEQEFFERVDREKRPMEDKIKELQQEINKLKREKSELKGTLENEKQELEDELEKMQHEMKRKISKAREEMEKRTDVIGKHMMANRIKNVLVGSDICHQSTQSDVRQYKDQINLMEQRNMTLQSKTERLERELRVMGDRLRTLETRNKDLEATNREEWSINRTEVLRSNLGYYGGESDVRGANDLSLGLNLGGLRSETRMFQPNLSPRFSATNGQSLLGSGQSYGDILNRVRYTMHTTGNISDALGGPLAGSGGVSSGGFIGCTSAGLRQSEPLITGSFNQASMTSLGSGNVAGSYLGNTRLVMGNAGGTSTTGGIGSTSFGGEENQQLTAQTQSLT</sequence>
<evidence type="ECO:0000313" key="4">
    <source>
        <dbReference type="Proteomes" id="UP001163046"/>
    </source>
</evidence>
<feature type="compositionally biased region" description="Polar residues" evidence="2">
    <location>
        <begin position="320"/>
        <end position="330"/>
    </location>
</feature>
<feature type="compositionally biased region" description="Basic and acidic residues" evidence="2">
    <location>
        <begin position="34"/>
        <end position="48"/>
    </location>
</feature>
<evidence type="ECO:0000256" key="1">
    <source>
        <dbReference type="SAM" id="Coils"/>
    </source>
</evidence>
<evidence type="ECO:0000256" key="2">
    <source>
        <dbReference type="SAM" id="MobiDB-lite"/>
    </source>
</evidence>
<feature type="compositionally biased region" description="Polar residues" evidence="2">
    <location>
        <begin position="1139"/>
        <end position="1151"/>
    </location>
</feature>
<feature type="region of interest" description="Disordered" evidence="2">
    <location>
        <begin position="1"/>
        <end position="48"/>
    </location>
</feature>
<dbReference type="EMBL" id="MU826406">
    <property type="protein sequence ID" value="KAJ7376253.1"/>
    <property type="molecule type" value="Genomic_DNA"/>
</dbReference>
<protein>
    <submittedName>
        <fullName evidence="3">Uncharacterized protein</fullName>
    </submittedName>
</protein>
<feature type="coiled-coil region" evidence="1">
    <location>
        <begin position="821"/>
        <end position="887"/>
    </location>
</feature>